<keyword evidence="3" id="KW-1185">Reference proteome</keyword>
<dbReference type="InterPro" id="IPR036388">
    <property type="entry name" value="WH-like_DNA-bd_sf"/>
</dbReference>
<organism evidence="2 3">
    <name type="scientific">Isoptericola sediminis</name>
    <dbReference type="NCBI Taxonomy" id="2733572"/>
    <lineage>
        <taxon>Bacteria</taxon>
        <taxon>Bacillati</taxon>
        <taxon>Actinomycetota</taxon>
        <taxon>Actinomycetes</taxon>
        <taxon>Micrococcales</taxon>
        <taxon>Promicromonosporaceae</taxon>
        <taxon>Isoptericola</taxon>
    </lineage>
</organism>
<feature type="compositionally biased region" description="Low complexity" evidence="1">
    <location>
        <begin position="260"/>
        <end position="278"/>
    </location>
</feature>
<sequence length="427" mass="42510">MSARKNAAERSSKAVSRVQQLRAAAAAAGRDDGPGADGTVDPDVVRTALATLSHDDQRLLADRYVGGRRLEVVARELGIPGRSAPRRLQHAEDRFARALAAAHARGGARRACVETCHDLPAYVGHRLGGGRRELLEDHLLGCSGCLRAFVEVHGVAWALQDVAPVLRGGPVPTARSVPPVLGAALTRAPRRGFLPGPVPAAIGRPVAVAAAVGVVAVAIAAGTLLDGDGALVAAPSPVPAAMGGSSTAPAPQVTMLLSPDASAAAPSPDVSLTASPSPSSGPVPDPEPTSSASTTSPGDEPTSQESFASVPPASTPPRGPSPGTTSAPSPAPTRSASSPSAPAPAPASEPVTTTVALDVSGRGTFQVIPTGGGQIVDVSPRDGNVRVQRAADGSWSVSTRGSSTGVLDVRVTGPGGSAPGALLVPVD</sequence>
<dbReference type="PANTHER" id="PTHR45725">
    <property type="entry name" value="FORMIN HOMOLOGY 2 FAMILY MEMBER"/>
    <property type="match status" value="1"/>
</dbReference>
<proteinExistence type="predicted"/>
<reference evidence="2 3" key="1">
    <citation type="submission" date="2020-05" db="EMBL/GenBank/DDBJ databases">
        <title>Genome sequence of Isoptericola sp. JC619 isolated from Chilika lagoon, India.</title>
        <authorList>
            <person name="Kumar D."/>
            <person name="Appam K."/>
            <person name="Gandham S."/>
            <person name="Uppada J."/>
            <person name="Sasikala C."/>
            <person name="Venkata Ramana C."/>
        </authorList>
    </citation>
    <scope>NUCLEOTIDE SEQUENCE [LARGE SCALE GENOMIC DNA]</scope>
    <source>
        <strain evidence="2 3">JC619</strain>
    </source>
</reference>
<dbReference type="EMBL" id="JABFAJ010000007">
    <property type="protein sequence ID" value="NNU26718.1"/>
    <property type="molecule type" value="Genomic_DNA"/>
</dbReference>
<feature type="region of interest" description="Disordered" evidence="1">
    <location>
        <begin position="389"/>
        <end position="427"/>
    </location>
</feature>
<evidence type="ECO:0000256" key="1">
    <source>
        <dbReference type="SAM" id="MobiDB-lite"/>
    </source>
</evidence>
<feature type="compositionally biased region" description="Basic and acidic residues" evidence="1">
    <location>
        <begin position="1"/>
        <end position="12"/>
    </location>
</feature>
<feature type="compositionally biased region" description="Low complexity" evidence="1">
    <location>
        <begin position="321"/>
        <end position="340"/>
    </location>
</feature>
<dbReference type="InterPro" id="IPR051425">
    <property type="entry name" value="Formin_Homology"/>
</dbReference>
<feature type="region of interest" description="Disordered" evidence="1">
    <location>
        <begin position="1"/>
        <end position="42"/>
    </location>
</feature>
<protein>
    <submittedName>
        <fullName evidence="2">Uncharacterized protein</fullName>
    </submittedName>
</protein>
<evidence type="ECO:0000313" key="2">
    <source>
        <dbReference type="EMBL" id="NNU26718.1"/>
    </source>
</evidence>
<dbReference type="RefSeq" id="WP_171246229.1">
    <property type="nucleotide sequence ID" value="NZ_JABFAJ010000007.1"/>
</dbReference>
<dbReference type="PANTHER" id="PTHR45725:SF1">
    <property type="entry name" value="DISHEVELLED ASSOCIATED ACTIVATOR OF MORPHOGENESIS, ISOFORM D"/>
    <property type="match status" value="1"/>
</dbReference>
<name>A0A849K0Q7_9MICO</name>
<evidence type="ECO:0000313" key="3">
    <source>
        <dbReference type="Proteomes" id="UP000557204"/>
    </source>
</evidence>
<feature type="compositionally biased region" description="Low complexity" evidence="1">
    <location>
        <begin position="288"/>
        <end position="297"/>
    </location>
</feature>
<dbReference type="AlphaFoldDB" id="A0A849K0Q7"/>
<feature type="compositionally biased region" description="Polar residues" evidence="1">
    <location>
        <begin position="395"/>
        <end position="405"/>
    </location>
</feature>
<accession>A0A849K0Q7</accession>
<comment type="caution">
    <text evidence="2">The sequence shown here is derived from an EMBL/GenBank/DDBJ whole genome shotgun (WGS) entry which is preliminary data.</text>
</comment>
<feature type="region of interest" description="Disordered" evidence="1">
    <location>
        <begin position="260"/>
        <end position="351"/>
    </location>
</feature>
<gene>
    <name evidence="2" type="ORF">HLI28_04065</name>
</gene>
<dbReference type="Gene3D" id="1.10.10.10">
    <property type="entry name" value="Winged helix-like DNA-binding domain superfamily/Winged helix DNA-binding domain"/>
    <property type="match status" value="1"/>
</dbReference>
<dbReference type="Proteomes" id="UP000557204">
    <property type="component" value="Unassembled WGS sequence"/>
</dbReference>